<organism evidence="3 4">
    <name type="scientific">Protopolystoma xenopodis</name>
    <dbReference type="NCBI Taxonomy" id="117903"/>
    <lineage>
        <taxon>Eukaryota</taxon>
        <taxon>Metazoa</taxon>
        <taxon>Spiralia</taxon>
        <taxon>Lophotrochozoa</taxon>
        <taxon>Platyhelminthes</taxon>
        <taxon>Monogenea</taxon>
        <taxon>Polyopisthocotylea</taxon>
        <taxon>Polystomatidea</taxon>
        <taxon>Polystomatidae</taxon>
        <taxon>Protopolystoma</taxon>
    </lineage>
</organism>
<keyword evidence="4" id="KW-1185">Reference proteome</keyword>
<feature type="non-terminal residue" evidence="3">
    <location>
        <position position="1"/>
    </location>
</feature>
<protein>
    <recommendedName>
        <fullName evidence="2">Phospholipid/glycerol acyltransferase domain-containing protein</fullName>
    </recommendedName>
</protein>
<dbReference type="InterPro" id="IPR002123">
    <property type="entry name" value="Plipid/glycerol_acylTrfase"/>
</dbReference>
<dbReference type="OrthoDB" id="189226at2759"/>
<comment type="caution">
    <text evidence="3">The sequence shown here is derived from an EMBL/GenBank/DDBJ whole genome shotgun (WGS) entry which is preliminary data.</text>
</comment>
<name>A0A3S5BEY4_9PLAT</name>
<dbReference type="EMBL" id="CAAALY010276566">
    <property type="protein sequence ID" value="VEL42785.1"/>
    <property type="molecule type" value="Genomic_DNA"/>
</dbReference>
<evidence type="ECO:0000313" key="3">
    <source>
        <dbReference type="EMBL" id="VEL42785.1"/>
    </source>
</evidence>
<feature type="compositionally biased region" description="Basic and acidic residues" evidence="1">
    <location>
        <begin position="156"/>
        <end position="166"/>
    </location>
</feature>
<dbReference type="AlphaFoldDB" id="A0A3S5BEY4"/>
<feature type="region of interest" description="Disordered" evidence="1">
    <location>
        <begin position="139"/>
        <end position="166"/>
    </location>
</feature>
<gene>
    <name evidence="3" type="ORF">PXEA_LOCUS36225</name>
</gene>
<dbReference type="SUPFAM" id="SSF69593">
    <property type="entry name" value="Glycerol-3-phosphate (1)-acyltransferase"/>
    <property type="match status" value="1"/>
</dbReference>
<feature type="domain" description="Phospholipid/glycerol acyltransferase" evidence="2">
    <location>
        <begin position="2"/>
        <end position="82"/>
    </location>
</feature>
<dbReference type="PANTHER" id="PTHR10983:SF24">
    <property type="entry name" value="1-ACYLGLYCEROL-3-PHOSPHATE O-ACYLTRANSFERASE 3, ISOFORM E-RELATED"/>
    <property type="match status" value="1"/>
</dbReference>
<sequence length="166" mass="19042">MVKHSQRLLPFFGWLWYLTDTIFLHRDWKRDRTILEQGAKRIASYPDTVPVPFVIFPEGTRLSPSKLAASNELLLTRGQPVFKHLLFPRHRGFFMFLRGLKLALLKSSSTIQYQTTDEQSEFLRTLGDKEATSTLIAHPQNLMGDSMSGQSVIDSTSERRSETAKN</sequence>
<proteinExistence type="predicted"/>
<dbReference type="CDD" id="cd07990">
    <property type="entry name" value="LPLAT_LCLAT1-like"/>
    <property type="match status" value="1"/>
</dbReference>
<reference evidence="3" key="1">
    <citation type="submission" date="2018-11" db="EMBL/GenBank/DDBJ databases">
        <authorList>
            <consortium name="Pathogen Informatics"/>
        </authorList>
    </citation>
    <scope>NUCLEOTIDE SEQUENCE</scope>
</reference>
<dbReference type="GO" id="GO:0003841">
    <property type="term" value="F:1-acylglycerol-3-phosphate O-acyltransferase activity"/>
    <property type="evidence" value="ECO:0007669"/>
    <property type="project" value="TreeGrafter"/>
</dbReference>
<dbReference type="GO" id="GO:0012505">
    <property type="term" value="C:endomembrane system"/>
    <property type="evidence" value="ECO:0007669"/>
    <property type="project" value="TreeGrafter"/>
</dbReference>
<dbReference type="Proteomes" id="UP000784294">
    <property type="component" value="Unassembled WGS sequence"/>
</dbReference>
<evidence type="ECO:0000256" key="1">
    <source>
        <dbReference type="SAM" id="MobiDB-lite"/>
    </source>
</evidence>
<dbReference type="PANTHER" id="PTHR10983">
    <property type="entry name" value="1-ACYLGLYCEROL-3-PHOSPHATE ACYLTRANSFERASE-RELATED"/>
    <property type="match status" value="1"/>
</dbReference>
<dbReference type="Pfam" id="PF01553">
    <property type="entry name" value="Acyltransferase"/>
    <property type="match status" value="1"/>
</dbReference>
<evidence type="ECO:0000313" key="4">
    <source>
        <dbReference type="Proteomes" id="UP000784294"/>
    </source>
</evidence>
<evidence type="ECO:0000259" key="2">
    <source>
        <dbReference type="Pfam" id="PF01553"/>
    </source>
</evidence>
<accession>A0A3S5BEY4</accession>